<reference evidence="2" key="1">
    <citation type="submission" date="2022-11" db="UniProtKB">
        <authorList>
            <consortium name="WormBaseParasite"/>
        </authorList>
    </citation>
    <scope>IDENTIFICATION</scope>
</reference>
<accession>A0A915CY59</accession>
<protein>
    <submittedName>
        <fullName evidence="2">Uncharacterized protein</fullName>
    </submittedName>
</protein>
<organism evidence="1 2">
    <name type="scientific">Ditylenchus dipsaci</name>
    <dbReference type="NCBI Taxonomy" id="166011"/>
    <lineage>
        <taxon>Eukaryota</taxon>
        <taxon>Metazoa</taxon>
        <taxon>Ecdysozoa</taxon>
        <taxon>Nematoda</taxon>
        <taxon>Chromadorea</taxon>
        <taxon>Rhabditida</taxon>
        <taxon>Tylenchina</taxon>
        <taxon>Tylenchomorpha</taxon>
        <taxon>Sphaerularioidea</taxon>
        <taxon>Anguinidae</taxon>
        <taxon>Anguininae</taxon>
        <taxon>Ditylenchus</taxon>
    </lineage>
</organism>
<name>A0A915CY59_9BILA</name>
<evidence type="ECO:0000313" key="2">
    <source>
        <dbReference type="WBParaSite" id="jg1354"/>
    </source>
</evidence>
<dbReference type="Proteomes" id="UP000887574">
    <property type="component" value="Unplaced"/>
</dbReference>
<keyword evidence="1" id="KW-1185">Reference proteome</keyword>
<dbReference type="WBParaSite" id="jg1354">
    <property type="protein sequence ID" value="jg1354"/>
    <property type="gene ID" value="jg1354"/>
</dbReference>
<evidence type="ECO:0000313" key="1">
    <source>
        <dbReference type="Proteomes" id="UP000887574"/>
    </source>
</evidence>
<dbReference type="AlphaFoldDB" id="A0A915CY59"/>
<proteinExistence type="predicted"/>
<sequence>MENPELNKTASDINRFKNNCENYNGPTEILIHKNDIVDVCSQQASNSESAALVAEVYGCLLTAIVEGKGFRHTPILFMTSRIGRDLLQAMLNAAACSNILNEGNQASIDNYLNETSKSVWKITSFLKEWVQGYWMYRQTLVTANKEEDNNFYALHCSEDSCFKVIDVQGVNVVVTRFDLNEKLRALDAKSGSPMSLQKLHR</sequence>